<accession>A0A2X4WE61</accession>
<evidence type="ECO:0000256" key="2">
    <source>
        <dbReference type="ARBA" id="ARBA00022692"/>
    </source>
</evidence>
<gene>
    <name evidence="10" type="ORF">NCTC4824_01654</name>
</gene>
<dbReference type="InterPro" id="IPR056739">
    <property type="entry name" value="NfeD_membrane"/>
</dbReference>
<dbReference type="STRING" id="1348624.GCA_001591545_00734"/>
<feature type="domain" description="NfeD-like C-terminal" evidence="7">
    <location>
        <begin position="378"/>
        <end position="431"/>
    </location>
</feature>
<keyword evidence="11" id="KW-1185">Reference proteome</keyword>
<dbReference type="GO" id="GO:0005886">
    <property type="term" value="C:plasma membrane"/>
    <property type="evidence" value="ECO:0007669"/>
    <property type="project" value="TreeGrafter"/>
</dbReference>
<reference evidence="10 11" key="1">
    <citation type="submission" date="2018-06" db="EMBL/GenBank/DDBJ databases">
        <authorList>
            <consortium name="Pathogen Informatics"/>
            <person name="Doyle S."/>
        </authorList>
    </citation>
    <scope>NUCLEOTIDE SEQUENCE [LARGE SCALE GENOMIC DNA]</scope>
    <source>
        <strain evidence="10 11">NCTC4824</strain>
    </source>
</reference>
<evidence type="ECO:0000256" key="6">
    <source>
        <dbReference type="SAM" id="SignalP"/>
    </source>
</evidence>
<dbReference type="AlphaFoldDB" id="A0A2X4WE61"/>
<dbReference type="Pfam" id="PF25145">
    <property type="entry name" value="NfeD1b_N"/>
    <property type="match status" value="1"/>
</dbReference>
<evidence type="ECO:0000313" key="11">
    <source>
        <dbReference type="Proteomes" id="UP000249134"/>
    </source>
</evidence>
<keyword evidence="6" id="KW-0732">Signal</keyword>
<protein>
    <submittedName>
        <fullName evidence="10">Putative membrane bound hydrolase</fullName>
    </submittedName>
</protein>
<dbReference type="CDD" id="cd07021">
    <property type="entry name" value="Clp_protease_NfeD_like"/>
    <property type="match status" value="1"/>
</dbReference>
<feature type="transmembrane region" description="Helical" evidence="5">
    <location>
        <begin position="326"/>
        <end position="348"/>
    </location>
</feature>
<name>A0A2X4WE61_LEDLE</name>
<dbReference type="RefSeq" id="WP_066137382.1">
    <property type="nucleotide sequence ID" value="NZ_CBCSGM010000001.1"/>
</dbReference>
<proteinExistence type="predicted"/>
<dbReference type="KEGG" id="blen:NCTC4824_01654"/>
<feature type="chain" id="PRO_5016079123" evidence="6">
    <location>
        <begin position="24"/>
        <end position="433"/>
    </location>
</feature>
<dbReference type="Gene3D" id="2.40.50.140">
    <property type="entry name" value="Nucleic acid-binding proteins"/>
    <property type="match status" value="1"/>
</dbReference>
<dbReference type="InterPro" id="IPR052165">
    <property type="entry name" value="Membrane_assoc_protease"/>
</dbReference>
<feature type="transmembrane region" description="Helical" evidence="5">
    <location>
        <begin position="302"/>
        <end position="320"/>
    </location>
</feature>
<dbReference type="InterPro" id="IPR029045">
    <property type="entry name" value="ClpP/crotonase-like_dom_sf"/>
</dbReference>
<feature type="signal peptide" evidence="6">
    <location>
        <begin position="1"/>
        <end position="23"/>
    </location>
</feature>
<evidence type="ECO:0000313" key="10">
    <source>
        <dbReference type="EMBL" id="SQI55900.1"/>
    </source>
</evidence>
<dbReference type="Proteomes" id="UP000249134">
    <property type="component" value="Chromosome 1"/>
</dbReference>
<feature type="transmembrane region" description="Helical" evidence="5">
    <location>
        <begin position="254"/>
        <end position="271"/>
    </location>
</feature>
<organism evidence="10 11">
    <name type="scientific">Lederbergia lenta</name>
    <name type="common">Bacillus lentus</name>
    <dbReference type="NCBI Taxonomy" id="1467"/>
    <lineage>
        <taxon>Bacteria</taxon>
        <taxon>Bacillati</taxon>
        <taxon>Bacillota</taxon>
        <taxon>Bacilli</taxon>
        <taxon>Bacillales</taxon>
        <taxon>Bacillaceae</taxon>
        <taxon>Lederbergia</taxon>
    </lineage>
</organism>
<dbReference type="EMBL" id="LS483476">
    <property type="protein sequence ID" value="SQI55900.1"/>
    <property type="molecule type" value="Genomic_DNA"/>
</dbReference>
<dbReference type="Pfam" id="PF01957">
    <property type="entry name" value="NfeD"/>
    <property type="match status" value="1"/>
</dbReference>
<sequence length="433" mass="46013">MRKLLVVICILAAGLISLLPVQASGDEANVYVIPIKDDVEKGLNAYLDRAIRTAEENNADLIIFDMNTPGGAVDAARDIGNRITKTDVKTVTFVNSWAISAGSYIALHTDEIYMTPNAVMGASAVINQQGNTAGEKAESMWLAAMEAAAKQSGRDPDIAKAMAKGDIDLPELKAKGDLLTLSSDQALKVGYSEGTVKNMDELLERLGYPDANFQTVKSTFAESFARLITNPVVVPILLSIASLGLVLELYSPGFGLPGGMGISALLLFFYGHYAAGLAGYESMILFILGVILIVAEFFLPGGIAGLLGVVAVIGSILMAGGNVVHMAISIIIALFLASVSIIIMVKVFGKRMNIFKRLILTDSTSTESGYVSNVNRLELIGREGITVTALRPSGTVNVDDERLDVVAEGGFIEKDIAVKVVKVEGSRIVVREI</sequence>
<evidence type="ECO:0000256" key="4">
    <source>
        <dbReference type="ARBA" id="ARBA00023136"/>
    </source>
</evidence>
<evidence type="ECO:0000259" key="9">
    <source>
        <dbReference type="Pfam" id="PF25145"/>
    </source>
</evidence>
<feature type="domain" description="NfeD integral membrane" evidence="8">
    <location>
        <begin position="233"/>
        <end position="346"/>
    </location>
</feature>
<dbReference type="PANTHER" id="PTHR33507">
    <property type="entry name" value="INNER MEMBRANE PROTEIN YBBJ"/>
    <property type="match status" value="1"/>
</dbReference>
<feature type="transmembrane region" description="Helical" evidence="5">
    <location>
        <begin position="227"/>
        <end position="247"/>
    </location>
</feature>
<dbReference type="InterPro" id="IPR002810">
    <property type="entry name" value="NfeD-like_C"/>
</dbReference>
<feature type="domain" description="NfeD1b N-terminal" evidence="9">
    <location>
        <begin position="29"/>
        <end position="215"/>
    </location>
</feature>
<keyword evidence="2 5" id="KW-0812">Transmembrane</keyword>
<dbReference type="InterPro" id="IPR012340">
    <property type="entry name" value="NA-bd_OB-fold"/>
</dbReference>
<evidence type="ECO:0000256" key="5">
    <source>
        <dbReference type="SAM" id="Phobius"/>
    </source>
</evidence>
<dbReference type="InterPro" id="IPR056738">
    <property type="entry name" value="NfeD1b_N"/>
</dbReference>
<dbReference type="PANTHER" id="PTHR33507:SF3">
    <property type="entry name" value="INNER MEMBRANE PROTEIN YBBJ"/>
    <property type="match status" value="1"/>
</dbReference>
<dbReference type="SUPFAM" id="SSF52096">
    <property type="entry name" value="ClpP/crotonase"/>
    <property type="match status" value="1"/>
</dbReference>
<keyword evidence="3 5" id="KW-1133">Transmembrane helix</keyword>
<evidence type="ECO:0000256" key="1">
    <source>
        <dbReference type="ARBA" id="ARBA00004141"/>
    </source>
</evidence>
<evidence type="ECO:0000259" key="8">
    <source>
        <dbReference type="Pfam" id="PF24961"/>
    </source>
</evidence>
<dbReference type="GO" id="GO:0016787">
    <property type="term" value="F:hydrolase activity"/>
    <property type="evidence" value="ECO:0007669"/>
    <property type="project" value="UniProtKB-KW"/>
</dbReference>
<evidence type="ECO:0000259" key="7">
    <source>
        <dbReference type="Pfam" id="PF01957"/>
    </source>
</evidence>
<keyword evidence="4 5" id="KW-0472">Membrane</keyword>
<evidence type="ECO:0000256" key="3">
    <source>
        <dbReference type="ARBA" id="ARBA00022989"/>
    </source>
</evidence>
<comment type="subcellular location">
    <subcellularLocation>
        <location evidence="1">Membrane</location>
        <topology evidence="1">Multi-pass membrane protein</topology>
    </subcellularLocation>
</comment>
<dbReference type="Pfam" id="PF24961">
    <property type="entry name" value="NfeD_membrane"/>
    <property type="match status" value="1"/>
</dbReference>
<keyword evidence="10" id="KW-0378">Hydrolase</keyword>
<dbReference type="Gene3D" id="3.90.226.10">
    <property type="entry name" value="2-enoyl-CoA Hydratase, Chain A, domain 1"/>
    <property type="match status" value="1"/>
</dbReference>